<keyword evidence="3" id="KW-1185">Reference proteome</keyword>
<gene>
    <name evidence="2" type="ORF">EVAR_88465_1</name>
</gene>
<sequence length="221" mass="24109">MIDNDNCVTKKTMTCKSGLCGPFTVGNPFRGPAADGALARYSNAVRVRTTIPTENTTHAPLIYLPINLSEDETIFSVRKNNAELIFLSPWYPALATFILASASQFDVRNATKAIPFGRKHDREGGAAGAHAAVTANPTRDPIAKKPPEAHFDIREAIGRAEEVKTSFLFVFFINGERCRNGARQPGRRACCVAMFVLQKHRRGQGCRPRAPRPAAGANNLT</sequence>
<comment type="caution">
    <text evidence="2">The sequence shown here is derived from an EMBL/GenBank/DDBJ whole genome shotgun (WGS) entry which is preliminary data.</text>
</comment>
<proteinExistence type="predicted"/>
<name>A0A4C1XW15_EUMVA</name>
<protein>
    <submittedName>
        <fullName evidence="2">Uncharacterized protein</fullName>
    </submittedName>
</protein>
<feature type="region of interest" description="Disordered" evidence="1">
    <location>
        <begin position="202"/>
        <end position="221"/>
    </location>
</feature>
<reference evidence="2 3" key="1">
    <citation type="journal article" date="2019" name="Commun. Biol.">
        <title>The bagworm genome reveals a unique fibroin gene that provides high tensile strength.</title>
        <authorList>
            <person name="Kono N."/>
            <person name="Nakamura H."/>
            <person name="Ohtoshi R."/>
            <person name="Tomita M."/>
            <person name="Numata K."/>
            <person name="Arakawa K."/>
        </authorList>
    </citation>
    <scope>NUCLEOTIDE SEQUENCE [LARGE SCALE GENOMIC DNA]</scope>
</reference>
<dbReference type="EMBL" id="BGZK01000955">
    <property type="protein sequence ID" value="GBP66355.1"/>
    <property type="molecule type" value="Genomic_DNA"/>
</dbReference>
<organism evidence="2 3">
    <name type="scientific">Eumeta variegata</name>
    <name type="common">Bagworm moth</name>
    <name type="synonym">Eumeta japonica</name>
    <dbReference type="NCBI Taxonomy" id="151549"/>
    <lineage>
        <taxon>Eukaryota</taxon>
        <taxon>Metazoa</taxon>
        <taxon>Ecdysozoa</taxon>
        <taxon>Arthropoda</taxon>
        <taxon>Hexapoda</taxon>
        <taxon>Insecta</taxon>
        <taxon>Pterygota</taxon>
        <taxon>Neoptera</taxon>
        <taxon>Endopterygota</taxon>
        <taxon>Lepidoptera</taxon>
        <taxon>Glossata</taxon>
        <taxon>Ditrysia</taxon>
        <taxon>Tineoidea</taxon>
        <taxon>Psychidae</taxon>
        <taxon>Oiketicinae</taxon>
        <taxon>Eumeta</taxon>
    </lineage>
</organism>
<dbReference type="Proteomes" id="UP000299102">
    <property type="component" value="Unassembled WGS sequence"/>
</dbReference>
<evidence type="ECO:0000313" key="3">
    <source>
        <dbReference type="Proteomes" id="UP000299102"/>
    </source>
</evidence>
<accession>A0A4C1XW15</accession>
<dbReference type="AlphaFoldDB" id="A0A4C1XW15"/>
<evidence type="ECO:0000256" key="1">
    <source>
        <dbReference type="SAM" id="MobiDB-lite"/>
    </source>
</evidence>
<feature type="compositionally biased region" description="Low complexity" evidence="1">
    <location>
        <begin position="205"/>
        <end position="221"/>
    </location>
</feature>
<evidence type="ECO:0000313" key="2">
    <source>
        <dbReference type="EMBL" id="GBP66355.1"/>
    </source>
</evidence>